<dbReference type="GO" id="GO:0005634">
    <property type="term" value="C:nucleus"/>
    <property type="evidence" value="ECO:0007669"/>
    <property type="project" value="TreeGrafter"/>
</dbReference>
<dbReference type="GO" id="GO:0005737">
    <property type="term" value="C:cytoplasm"/>
    <property type="evidence" value="ECO:0007669"/>
    <property type="project" value="TreeGrafter"/>
</dbReference>
<feature type="domain" description="RBD" evidence="5">
    <location>
        <begin position="1141"/>
        <end position="1211"/>
    </location>
</feature>
<evidence type="ECO:0000313" key="7">
    <source>
        <dbReference type="Proteomes" id="UP000789390"/>
    </source>
</evidence>
<dbReference type="Gene3D" id="3.10.20.90">
    <property type="entry name" value="Phosphatidylinositol 3-kinase Catalytic Subunit, Chain A, domain 1"/>
    <property type="match status" value="2"/>
</dbReference>
<feature type="compositionally biased region" description="Basic residues" evidence="2">
    <location>
        <begin position="129"/>
        <end position="148"/>
    </location>
</feature>
<protein>
    <recommendedName>
        <fullName evidence="8">Regulator of G-protein signaling</fullName>
    </recommendedName>
</protein>
<feature type="region of interest" description="Disordered" evidence="2">
    <location>
        <begin position="1621"/>
        <end position="1719"/>
    </location>
</feature>
<feature type="compositionally biased region" description="Pro residues" evidence="2">
    <location>
        <begin position="1671"/>
        <end position="1681"/>
    </location>
</feature>
<dbReference type="GO" id="GO:0008277">
    <property type="term" value="P:regulation of G protein-coupled receptor signaling pathway"/>
    <property type="evidence" value="ECO:0007669"/>
    <property type="project" value="TreeGrafter"/>
</dbReference>
<feature type="region of interest" description="Disordered" evidence="2">
    <location>
        <begin position="317"/>
        <end position="339"/>
    </location>
</feature>
<gene>
    <name evidence="6" type="ORF">DGAL_LOCUS9450</name>
</gene>
<dbReference type="GO" id="GO:0007165">
    <property type="term" value="P:signal transduction"/>
    <property type="evidence" value="ECO:0007669"/>
    <property type="project" value="InterPro"/>
</dbReference>
<feature type="compositionally biased region" description="Low complexity" evidence="2">
    <location>
        <begin position="1639"/>
        <end position="1648"/>
    </location>
</feature>
<feature type="compositionally biased region" description="Basic and acidic residues" evidence="2">
    <location>
        <begin position="154"/>
        <end position="164"/>
    </location>
</feature>
<feature type="region of interest" description="Disordered" evidence="2">
    <location>
        <begin position="1375"/>
        <end position="1398"/>
    </location>
</feature>
<feature type="compositionally biased region" description="Basic residues" evidence="2">
    <location>
        <begin position="1"/>
        <end position="12"/>
    </location>
</feature>
<feature type="region of interest" description="Disordered" evidence="2">
    <location>
        <begin position="239"/>
        <end position="268"/>
    </location>
</feature>
<dbReference type="PANTHER" id="PTHR45945">
    <property type="entry name" value="REGULATOR OF G-PROTEIN SIGNALING LOCO"/>
    <property type="match status" value="1"/>
</dbReference>
<feature type="compositionally biased region" description="Basic and acidic residues" evidence="2">
    <location>
        <begin position="513"/>
        <end position="525"/>
    </location>
</feature>
<proteinExistence type="predicted"/>
<dbReference type="SMART" id="SM00228">
    <property type="entry name" value="PDZ"/>
    <property type="match status" value="1"/>
</dbReference>
<dbReference type="SUPFAM" id="SSF50156">
    <property type="entry name" value="PDZ domain-like"/>
    <property type="match status" value="1"/>
</dbReference>
<dbReference type="InterPro" id="IPR003116">
    <property type="entry name" value="RBD_dom"/>
</dbReference>
<dbReference type="InterPro" id="IPR046995">
    <property type="entry name" value="RGS10/12/14-like"/>
</dbReference>
<comment type="caution">
    <text evidence="6">The sequence shown here is derived from an EMBL/GenBank/DDBJ whole genome shotgun (WGS) entry which is preliminary data.</text>
</comment>
<feature type="region of interest" description="Disordered" evidence="2">
    <location>
        <begin position="1047"/>
        <end position="1111"/>
    </location>
</feature>
<dbReference type="InterPro" id="IPR044926">
    <property type="entry name" value="RGS_subdomain_2"/>
</dbReference>
<dbReference type="InterPro" id="IPR029071">
    <property type="entry name" value="Ubiquitin-like_domsf"/>
</dbReference>
<dbReference type="SUPFAM" id="SSF48097">
    <property type="entry name" value="Regulator of G-protein signaling, RGS"/>
    <property type="match status" value="1"/>
</dbReference>
<dbReference type="InterPro" id="IPR001478">
    <property type="entry name" value="PDZ"/>
</dbReference>
<feature type="region of interest" description="Disordered" evidence="2">
    <location>
        <begin position="630"/>
        <end position="700"/>
    </location>
</feature>
<reference evidence="6" key="1">
    <citation type="submission" date="2021-11" db="EMBL/GenBank/DDBJ databases">
        <authorList>
            <person name="Schell T."/>
        </authorList>
    </citation>
    <scope>NUCLEOTIDE SEQUENCE</scope>
    <source>
        <strain evidence="6">M5</strain>
    </source>
</reference>
<dbReference type="CDD" id="cd06710">
    <property type="entry name" value="PDZ_RGS12-like"/>
    <property type="match status" value="1"/>
</dbReference>
<evidence type="ECO:0008006" key="8">
    <source>
        <dbReference type="Google" id="ProtNLM"/>
    </source>
</evidence>
<dbReference type="PROSITE" id="PS50898">
    <property type="entry name" value="RBD"/>
    <property type="match status" value="1"/>
</dbReference>
<dbReference type="Proteomes" id="UP000789390">
    <property type="component" value="Unassembled WGS sequence"/>
</dbReference>
<feature type="compositionally biased region" description="Polar residues" evidence="2">
    <location>
        <begin position="193"/>
        <end position="211"/>
    </location>
</feature>
<keyword evidence="1" id="KW-0343">GTPase activation</keyword>
<dbReference type="Gene3D" id="1.10.196.10">
    <property type="match status" value="1"/>
</dbReference>
<feature type="region of interest" description="Disordered" evidence="2">
    <location>
        <begin position="111"/>
        <end position="211"/>
    </location>
</feature>
<feature type="region of interest" description="Disordered" evidence="2">
    <location>
        <begin position="736"/>
        <end position="757"/>
    </location>
</feature>
<dbReference type="Gene3D" id="2.30.42.10">
    <property type="match status" value="1"/>
</dbReference>
<accession>A0A8J2RZF5</accession>
<evidence type="ECO:0000313" key="6">
    <source>
        <dbReference type="EMBL" id="CAH0106296.1"/>
    </source>
</evidence>
<feature type="region of interest" description="Disordered" evidence="2">
    <location>
        <begin position="1288"/>
        <end position="1360"/>
    </location>
</feature>
<feature type="domain" description="RGS" evidence="4">
    <location>
        <begin position="888"/>
        <end position="1007"/>
    </location>
</feature>
<feature type="compositionally biased region" description="Basic and acidic residues" evidence="2">
    <location>
        <begin position="650"/>
        <end position="663"/>
    </location>
</feature>
<name>A0A8J2RZF5_9CRUS</name>
<dbReference type="SMART" id="SM00455">
    <property type="entry name" value="RBD"/>
    <property type="match status" value="2"/>
</dbReference>
<dbReference type="InterPro" id="IPR016137">
    <property type="entry name" value="RGS"/>
</dbReference>
<dbReference type="Pfam" id="PF00595">
    <property type="entry name" value="PDZ"/>
    <property type="match status" value="1"/>
</dbReference>
<dbReference type="Pfam" id="PF02196">
    <property type="entry name" value="RBD"/>
    <property type="match status" value="1"/>
</dbReference>
<feature type="compositionally biased region" description="Low complexity" evidence="2">
    <location>
        <begin position="317"/>
        <end position="336"/>
    </location>
</feature>
<dbReference type="PANTHER" id="PTHR45945:SF3">
    <property type="entry name" value="REGULATOR OF G-PROTEIN SIGNALING LOCO"/>
    <property type="match status" value="1"/>
</dbReference>
<dbReference type="Pfam" id="PF00615">
    <property type="entry name" value="RGS"/>
    <property type="match status" value="1"/>
</dbReference>
<sequence>MHASRRQKKARARPFSPPVTSHLQASPAYKVAKLVRGHQGFGFTISGQAPCILSCVVPNSSADKAGLHAGDCLLAVNGCDVSRAPHDEVVRLVGSCMGMLRLHLAESGIPATAKGYSSSDEESDTKIRVSSKIRPPRTRHANRLKRKGVTPPSRSERVARDLHSRMGMPVPPMPSHSSGTKSRRRRNSSNSSQEHIGNLMSSPNLHARMNKQNNGVGAANVTGQLMYRSVVGYLGTIEMPEDSSSQSSPSSGVSGGGLSASGSHSNSNNSAAARLAAIRSCVRRLRVEKKVHTLVLLRVWGPRPGGAGVVAAAAAAGGASNSSSTSRNNNSSSSSGKITLTSPAGANLARFPARRVVFCGAYADDARFFGLVTSASHDSDDSDDDQSSGSDHEDKMLNAHRKNSAAGFTSCHVFMVDSRLVAHEGHAARAHAFRFQCTPAAGGDGRCLEFPPTAEPILQAVLSLCASSGCHGNNAIGLMGWANPLLQQQHQQQQQHNLSSNSSSSSSNSDSGIFRDRDDGKNSDRDVQLQLRHQQDQLMLHHQPISLPLNGNLDRLTVRAMPNPMMAIKSPGELEHAARLRSSMQRYLNQQQQPQPAMLLLNRNTGTHQHVNPSLSVRATMTLEEKLSPQVFKGRPGGLPHPANRPTRTPSERSRARSLDDLSKSCQQQARMPGDPPQHHHHHHHAQQLGSDNGLDKIDWENSTPFDPVVGWHSLAGQSSSGSPPRQKLLAKRLEYGRRGSEEEEEEEDEENEADAVAAGREVTPFLRRFFRFFPMNFDTARSIFWPSSRFITVNATRSAIVCSRECESIMRIARVFDLPKVLPPASDQRCDQDERPGSTITATTVASATNNTSEPILVGTLEKPIQPDQQQQPPPPSQPQQHVWMQGFEKLLEDPLGLRAFAGFLKKEFSHENIYFWAACERFHRLFPTEDTTTTAYEAQKIFERHLGPAASEPVNVDSQARQKAEDNLCQPSLELFDQAQKQVFNLMKYDCYPRFLRSPYFRECLQAMQQNEQPPIAELTLNDPDLNIDYDFGDGDSDSLRNLALKKSGSDAGERRRRSLLPWPKKDRSKSKDRGEFDYRKTVKKKNRQGSTSSGPEKEKENATDDEDQLIKRAASKDSVASEFSDKAFHIQNTASTVPLVKVLLPDMSSAVIAARPGQSVQQLLNKLLERRGLRFNAFELFDSHHSTSIELERDASVVGGMEIRLEPRVVFHLLLLQSGKSLMIRGQPRRQLGEVVKPILLKYGLKIEQSVITKSGTGDVVQAKTMLASLDGCHLKVTNRDEVHEDFGDMDRDGSGQAHGEQADEPEELPIKNGGSLLGRKGLNRRNSLQTERNRTVSGKKPSMAPTKSEGTIQNPNMSVANKRLSLHDLPKSSSTAHLMPPPRAPLGSRKSNTQRNPLTRLENEALYERLKRAQRCRLEDQRGTEINYELPDFLKLPGRCSNDDYSESHELPLDGRASEPIGCRPRRVYQESYEFPLDGRASEPLFSRRDVVSDPRSNGSCASPDFAAIAAQILDKSFSADGLMPTHEEADMYFGSSTPSGTMELKPSQPSNPKITVAAAKQNVANVAARIAAIEHKDRAKQNAANLQQIAKSNSNSNWDDLLLDLDVDWRCYQGRETDDQKQQLQQHSRPRNVPSSQQSLSSRPPLPTPPALELLDLDDPLTVASPAPPPPLPPKPGKPKINEPFKASISKPMPPPRPPSRNINTSSRVNVSFV</sequence>
<feature type="compositionally biased region" description="Low complexity" evidence="2">
    <location>
        <begin position="487"/>
        <end position="509"/>
    </location>
</feature>
<evidence type="ECO:0000256" key="1">
    <source>
        <dbReference type="ARBA" id="ARBA00022468"/>
    </source>
</evidence>
<dbReference type="InterPro" id="IPR036034">
    <property type="entry name" value="PDZ_sf"/>
</dbReference>
<feature type="compositionally biased region" description="Basic and acidic residues" evidence="2">
    <location>
        <begin position="1288"/>
        <end position="1297"/>
    </location>
</feature>
<dbReference type="SMART" id="SM00315">
    <property type="entry name" value="RGS"/>
    <property type="match status" value="1"/>
</dbReference>
<dbReference type="InterPro" id="IPR036305">
    <property type="entry name" value="RGS_sf"/>
</dbReference>
<evidence type="ECO:0000259" key="4">
    <source>
        <dbReference type="PROSITE" id="PS50132"/>
    </source>
</evidence>
<keyword evidence="7" id="KW-1185">Reference proteome</keyword>
<dbReference type="PROSITE" id="PS50132">
    <property type="entry name" value="RGS"/>
    <property type="match status" value="1"/>
</dbReference>
<dbReference type="SUPFAM" id="SSF54236">
    <property type="entry name" value="Ubiquitin-like"/>
    <property type="match status" value="2"/>
</dbReference>
<evidence type="ECO:0000256" key="2">
    <source>
        <dbReference type="SAM" id="MobiDB-lite"/>
    </source>
</evidence>
<feature type="domain" description="PDZ" evidence="3">
    <location>
        <begin position="31"/>
        <end position="108"/>
    </location>
</feature>
<feature type="compositionally biased region" description="Low complexity" evidence="2">
    <location>
        <begin position="243"/>
        <end position="252"/>
    </location>
</feature>
<organism evidence="6 7">
    <name type="scientific">Daphnia galeata</name>
    <dbReference type="NCBI Taxonomy" id="27404"/>
    <lineage>
        <taxon>Eukaryota</taxon>
        <taxon>Metazoa</taxon>
        <taxon>Ecdysozoa</taxon>
        <taxon>Arthropoda</taxon>
        <taxon>Crustacea</taxon>
        <taxon>Branchiopoda</taxon>
        <taxon>Diplostraca</taxon>
        <taxon>Cladocera</taxon>
        <taxon>Anomopoda</taxon>
        <taxon>Daphniidae</taxon>
        <taxon>Daphnia</taxon>
    </lineage>
</organism>
<dbReference type="OrthoDB" id="196547at2759"/>
<dbReference type="GO" id="GO:0005886">
    <property type="term" value="C:plasma membrane"/>
    <property type="evidence" value="ECO:0007669"/>
    <property type="project" value="TreeGrafter"/>
</dbReference>
<feature type="compositionally biased region" description="Acidic residues" evidence="2">
    <location>
        <begin position="742"/>
        <end position="754"/>
    </location>
</feature>
<evidence type="ECO:0000259" key="3">
    <source>
        <dbReference type="PROSITE" id="PS50106"/>
    </source>
</evidence>
<feature type="compositionally biased region" description="Basic and acidic residues" evidence="2">
    <location>
        <begin position="1066"/>
        <end position="1083"/>
    </location>
</feature>
<dbReference type="PROSITE" id="PS50106">
    <property type="entry name" value="PDZ"/>
    <property type="match status" value="1"/>
</dbReference>
<dbReference type="EMBL" id="CAKKLH010000223">
    <property type="protein sequence ID" value="CAH0106296.1"/>
    <property type="molecule type" value="Genomic_DNA"/>
</dbReference>
<feature type="region of interest" description="Disordered" evidence="2">
    <location>
        <begin position="487"/>
        <end position="525"/>
    </location>
</feature>
<dbReference type="FunFam" id="1.10.167.10:FF:000001">
    <property type="entry name" value="Putative regulator of g-protein signaling 12"/>
    <property type="match status" value="1"/>
</dbReference>
<feature type="region of interest" description="Disordered" evidence="2">
    <location>
        <begin position="1"/>
        <end position="21"/>
    </location>
</feature>
<dbReference type="Gene3D" id="1.10.167.10">
    <property type="entry name" value="Regulator of G-protein Signalling 4, domain 2"/>
    <property type="match status" value="1"/>
</dbReference>
<dbReference type="PRINTS" id="PR01301">
    <property type="entry name" value="RGSPROTEIN"/>
</dbReference>
<dbReference type="GO" id="GO:0005096">
    <property type="term" value="F:GTPase activator activity"/>
    <property type="evidence" value="ECO:0007669"/>
    <property type="project" value="UniProtKB-KW"/>
</dbReference>
<dbReference type="CDD" id="cd01817">
    <property type="entry name" value="RBD1_RGS12_like"/>
    <property type="match status" value="1"/>
</dbReference>
<dbReference type="InterPro" id="IPR024066">
    <property type="entry name" value="RGS_subdom1/3"/>
</dbReference>
<evidence type="ECO:0000259" key="5">
    <source>
        <dbReference type="PROSITE" id="PS50898"/>
    </source>
</evidence>